<dbReference type="AlphaFoldDB" id="A0A6C0DMS3"/>
<evidence type="ECO:0000313" key="1">
    <source>
        <dbReference type="EMBL" id="QHT17584.1"/>
    </source>
</evidence>
<protein>
    <submittedName>
        <fullName evidence="1">Uncharacterized protein</fullName>
    </submittedName>
</protein>
<organism evidence="1">
    <name type="scientific">viral metagenome</name>
    <dbReference type="NCBI Taxonomy" id="1070528"/>
    <lineage>
        <taxon>unclassified sequences</taxon>
        <taxon>metagenomes</taxon>
        <taxon>organismal metagenomes</taxon>
    </lineage>
</organism>
<accession>A0A6C0DMS3</accession>
<reference evidence="1" key="1">
    <citation type="journal article" date="2020" name="Nature">
        <title>Giant virus diversity and host interactions through global metagenomics.</title>
        <authorList>
            <person name="Schulz F."/>
            <person name="Roux S."/>
            <person name="Paez-Espino D."/>
            <person name="Jungbluth S."/>
            <person name="Walsh D.A."/>
            <person name="Denef V.J."/>
            <person name="McMahon K.D."/>
            <person name="Konstantinidis K.T."/>
            <person name="Eloe-Fadrosh E.A."/>
            <person name="Kyrpides N.C."/>
            <person name="Woyke T."/>
        </authorList>
    </citation>
    <scope>NUCLEOTIDE SEQUENCE</scope>
    <source>
        <strain evidence="1">GVMAG-M-3300023174-30</strain>
    </source>
</reference>
<sequence length="32" mass="3849">MYFSDFRAFMKIKGIPIEPKRESGKKIKKFNI</sequence>
<dbReference type="EMBL" id="MN739643">
    <property type="protein sequence ID" value="QHT17584.1"/>
    <property type="molecule type" value="Genomic_DNA"/>
</dbReference>
<name>A0A6C0DMS3_9ZZZZ</name>
<proteinExistence type="predicted"/>